<dbReference type="InterPro" id="IPR000715">
    <property type="entry name" value="Glycosyl_transferase_4"/>
</dbReference>
<dbReference type="GO" id="GO:0016740">
    <property type="term" value="F:transferase activity"/>
    <property type="evidence" value="ECO:0007669"/>
    <property type="project" value="UniProtKB-KW"/>
</dbReference>
<proteinExistence type="predicted"/>
<dbReference type="CDD" id="cd06853">
    <property type="entry name" value="GT_WecA_like"/>
    <property type="match status" value="1"/>
</dbReference>
<feature type="transmembrane region" description="Helical" evidence="7">
    <location>
        <begin position="285"/>
        <end position="304"/>
    </location>
</feature>
<name>A0ABY8IUJ7_9BACI</name>
<keyword evidence="5 7" id="KW-1133">Transmembrane helix</keyword>
<evidence type="ECO:0000256" key="2">
    <source>
        <dbReference type="ARBA" id="ARBA00022475"/>
    </source>
</evidence>
<organism evidence="8 9">
    <name type="scientific">Halobacillus naozhouensis</name>
    <dbReference type="NCBI Taxonomy" id="554880"/>
    <lineage>
        <taxon>Bacteria</taxon>
        <taxon>Bacillati</taxon>
        <taxon>Bacillota</taxon>
        <taxon>Bacilli</taxon>
        <taxon>Bacillales</taxon>
        <taxon>Bacillaceae</taxon>
        <taxon>Halobacillus</taxon>
    </lineage>
</organism>
<evidence type="ECO:0000313" key="8">
    <source>
        <dbReference type="EMBL" id="WFT73798.1"/>
    </source>
</evidence>
<keyword evidence="4 7" id="KW-0812">Transmembrane</keyword>
<gene>
    <name evidence="8" type="ORF">P9989_15685</name>
</gene>
<evidence type="ECO:0000256" key="6">
    <source>
        <dbReference type="ARBA" id="ARBA00023136"/>
    </source>
</evidence>
<feature type="transmembrane region" description="Helical" evidence="7">
    <location>
        <begin position="310"/>
        <end position="330"/>
    </location>
</feature>
<comment type="subcellular location">
    <subcellularLocation>
        <location evidence="1">Cell membrane</location>
        <topology evidence="1">Multi-pass membrane protein</topology>
    </subcellularLocation>
</comment>
<evidence type="ECO:0000256" key="3">
    <source>
        <dbReference type="ARBA" id="ARBA00022679"/>
    </source>
</evidence>
<feature type="transmembrane region" description="Helical" evidence="7">
    <location>
        <begin position="203"/>
        <end position="224"/>
    </location>
</feature>
<feature type="transmembrane region" description="Helical" evidence="7">
    <location>
        <begin position="178"/>
        <end position="196"/>
    </location>
</feature>
<sequence>MEFKAFLFCFIAVILLTPFVKKLAIYIGATDSPDSRKVHKRLMPRLGGLAIFIGVLLGVSLFMPESMYTWPIMVGATIIVATGIIDDIYGLAPWYKLSGQTLAAVIVILNGVEVEFINLPYGGQLEFGVLSFPITLLWIVGITNAINLVDGLDGLAAGIAAIALLTITGMAITMGNSFVMFLGLMMFGATLGFLVFNFYPAKIFMGDTGAMFLGFMIGVLSLLGFKNVTLFSLVIPIIILGVPISDTIFAILRRAMTGRPIMKPDSAHLHHCLLKLGYSHPETVIMIYTMSALFSLSAVFFSQATLVSSLLMGTIILITVELMVEITGAAGERYRPILNRIEASRSKE</sequence>
<keyword evidence="9" id="KW-1185">Reference proteome</keyword>
<feature type="transmembrane region" description="Helical" evidence="7">
    <location>
        <begin position="154"/>
        <end position="172"/>
    </location>
</feature>
<evidence type="ECO:0000256" key="7">
    <source>
        <dbReference type="SAM" id="Phobius"/>
    </source>
</evidence>
<feature type="transmembrane region" description="Helical" evidence="7">
    <location>
        <begin position="230"/>
        <end position="252"/>
    </location>
</feature>
<dbReference type="Proteomes" id="UP001221597">
    <property type="component" value="Chromosome"/>
</dbReference>
<evidence type="ECO:0000256" key="1">
    <source>
        <dbReference type="ARBA" id="ARBA00004651"/>
    </source>
</evidence>
<feature type="transmembrane region" description="Helical" evidence="7">
    <location>
        <begin position="127"/>
        <end position="147"/>
    </location>
</feature>
<feature type="transmembrane region" description="Helical" evidence="7">
    <location>
        <begin position="46"/>
        <end position="63"/>
    </location>
</feature>
<feature type="transmembrane region" description="Helical" evidence="7">
    <location>
        <begin position="101"/>
        <end position="121"/>
    </location>
</feature>
<keyword evidence="6 7" id="KW-0472">Membrane</keyword>
<evidence type="ECO:0000256" key="4">
    <source>
        <dbReference type="ARBA" id="ARBA00022692"/>
    </source>
</evidence>
<accession>A0ABY8IUJ7</accession>
<dbReference type="EC" id="2.7.8.-" evidence="8"/>
<reference evidence="8 9" key="1">
    <citation type="submission" date="2023-04" db="EMBL/GenBank/DDBJ databases">
        <title>Genome sequence of Halobacillus naozhouensis KACC 21980.</title>
        <authorList>
            <person name="Kim S."/>
            <person name="Heo J."/>
            <person name="Kwon S.-W."/>
        </authorList>
    </citation>
    <scope>NUCLEOTIDE SEQUENCE [LARGE SCALE GENOMIC DNA]</scope>
    <source>
        <strain evidence="8 9">KCTC 13234</strain>
    </source>
</reference>
<dbReference type="EMBL" id="CP121671">
    <property type="protein sequence ID" value="WFT73798.1"/>
    <property type="molecule type" value="Genomic_DNA"/>
</dbReference>
<dbReference type="PANTHER" id="PTHR22926:SF3">
    <property type="entry name" value="UNDECAPRENYL-PHOSPHATE ALPHA-N-ACETYLGLUCOSAMINYL 1-PHOSPHATE TRANSFERASE"/>
    <property type="match status" value="1"/>
</dbReference>
<feature type="transmembrane region" description="Helical" evidence="7">
    <location>
        <begin position="6"/>
        <end position="25"/>
    </location>
</feature>
<evidence type="ECO:0000256" key="5">
    <source>
        <dbReference type="ARBA" id="ARBA00022989"/>
    </source>
</evidence>
<dbReference type="RefSeq" id="WP_283075805.1">
    <property type="nucleotide sequence ID" value="NZ_CP121671.1"/>
</dbReference>
<dbReference type="PANTHER" id="PTHR22926">
    <property type="entry name" value="PHOSPHO-N-ACETYLMURAMOYL-PENTAPEPTIDE-TRANSFERASE"/>
    <property type="match status" value="1"/>
</dbReference>
<feature type="transmembrane region" description="Helical" evidence="7">
    <location>
        <begin position="69"/>
        <end position="89"/>
    </location>
</feature>
<protein>
    <submittedName>
        <fullName evidence="8">MraY family glycosyltransferase</fullName>
        <ecNumber evidence="8">2.7.8.-</ecNumber>
    </submittedName>
</protein>
<dbReference type="Pfam" id="PF00953">
    <property type="entry name" value="Glycos_transf_4"/>
    <property type="match status" value="1"/>
</dbReference>
<keyword evidence="3 8" id="KW-0808">Transferase</keyword>
<evidence type="ECO:0000313" key="9">
    <source>
        <dbReference type="Proteomes" id="UP001221597"/>
    </source>
</evidence>
<keyword evidence="2" id="KW-1003">Cell membrane</keyword>